<dbReference type="eggNOG" id="COG3774">
    <property type="taxonomic scope" value="Bacteria"/>
</dbReference>
<reference evidence="2 3" key="1">
    <citation type="submission" date="2013-08" db="EMBL/GenBank/DDBJ databases">
        <authorList>
            <person name="Weinstock G."/>
            <person name="Sodergren E."/>
            <person name="Wylie T."/>
            <person name="Fulton L."/>
            <person name="Fulton R."/>
            <person name="Fronick C."/>
            <person name="O'Laughlin M."/>
            <person name="Godfrey J."/>
            <person name="Miner T."/>
            <person name="Herter B."/>
            <person name="Appelbaum E."/>
            <person name="Cordes M."/>
            <person name="Lek S."/>
            <person name="Wollam A."/>
            <person name="Pepin K.H."/>
            <person name="Palsikar V.B."/>
            <person name="Mitreva M."/>
            <person name="Wilson R.K."/>
        </authorList>
    </citation>
    <scope>NUCLEOTIDE SEQUENCE [LARGE SCALE GENOMIC DNA]</scope>
    <source>
        <strain evidence="2 3">ATCC BAA-474</strain>
    </source>
</reference>
<comment type="caution">
    <text evidence="2">The sequence shown here is derived from an EMBL/GenBank/DDBJ whole genome shotgun (WGS) entry which is preliminary data.</text>
</comment>
<dbReference type="GO" id="GO:0016020">
    <property type="term" value="C:membrane"/>
    <property type="evidence" value="ECO:0007669"/>
    <property type="project" value="GOC"/>
</dbReference>
<keyword evidence="1" id="KW-0808">Transferase</keyword>
<evidence type="ECO:0000256" key="1">
    <source>
        <dbReference type="ARBA" id="ARBA00022679"/>
    </source>
</evidence>
<dbReference type="Proteomes" id="UP000017081">
    <property type="component" value="Unassembled WGS sequence"/>
</dbReference>
<dbReference type="GO" id="GO:0051999">
    <property type="term" value="P:mannosyl-inositol phosphorylceramide biosynthetic process"/>
    <property type="evidence" value="ECO:0007669"/>
    <property type="project" value="TreeGrafter"/>
</dbReference>
<evidence type="ECO:0008006" key="4">
    <source>
        <dbReference type="Google" id="ProtNLM"/>
    </source>
</evidence>
<dbReference type="HOGENOM" id="CLU_073547_0_0_0"/>
<keyword evidence="3" id="KW-1185">Reference proteome</keyword>
<accession>U7UV25</accession>
<protein>
    <recommendedName>
        <fullName evidence="4">Alpha 1,4-glycosyltransferase domain-containing protein</fullName>
    </recommendedName>
</protein>
<sequence length="254" mass="31008">MEKKIHYIWLGKGPKPNIMDICINSWREKLPNYEIIEWNEDNLDFYNEIKKNRFLEECYKRKLWAFLSDYFRVKVLYENGGIYLDSDMQILKSLDRFLEDKLFLGMEDENQPSAGIIGAEKGHIFFKKMLEFYENDIWNINVYTIPAIIQYLLKKDYSFIGENKIIELKDGIKIYPYEYFYPYHFTEEFSYEKITENTYGIHWWGKSWHGNNKKLYFLEFKTLKGYKKKLINLLIFLNILEPIRKIYEKFIKKI</sequence>
<evidence type="ECO:0000313" key="3">
    <source>
        <dbReference type="Proteomes" id="UP000017081"/>
    </source>
</evidence>
<dbReference type="AlphaFoldDB" id="U7UV25"/>
<gene>
    <name evidence="2" type="ORF">HMPREF0202_03008</name>
</gene>
<evidence type="ECO:0000313" key="2">
    <source>
        <dbReference type="EMBL" id="ERT62759.1"/>
    </source>
</evidence>
<organism evidence="2 3">
    <name type="scientific">Cetobacterium somerae ATCC BAA-474</name>
    <dbReference type="NCBI Taxonomy" id="1319815"/>
    <lineage>
        <taxon>Bacteria</taxon>
        <taxon>Fusobacteriati</taxon>
        <taxon>Fusobacteriota</taxon>
        <taxon>Fusobacteriia</taxon>
        <taxon>Fusobacteriales</taxon>
        <taxon>Fusobacteriaceae</taxon>
        <taxon>Cetobacterium</taxon>
    </lineage>
</organism>
<dbReference type="InterPro" id="IPR051706">
    <property type="entry name" value="Glycosyltransferase_domain"/>
</dbReference>
<dbReference type="Pfam" id="PF04488">
    <property type="entry name" value="Gly_transf_sug"/>
    <property type="match status" value="1"/>
</dbReference>
<dbReference type="InterPro" id="IPR029044">
    <property type="entry name" value="Nucleotide-diphossugar_trans"/>
</dbReference>
<dbReference type="EMBL" id="AXZF01000208">
    <property type="protein sequence ID" value="ERT62759.1"/>
    <property type="molecule type" value="Genomic_DNA"/>
</dbReference>
<dbReference type="PANTHER" id="PTHR32385:SF15">
    <property type="entry name" value="INOSITOL PHOSPHOCERAMIDE MANNOSYLTRANSFERASE 1"/>
    <property type="match status" value="1"/>
</dbReference>
<proteinExistence type="predicted"/>
<dbReference type="PATRIC" id="fig|1319815.3.peg.2849"/>
<name>U7UV25_9FUSO</name>
<dbReference type="GO" id="GO:0000030">
    <property type="term" value="F:mannosyltransferase activity"/>
    <property type="evidence" value="ECO:0007669"/>
    <property type="project" value="TreeGrafter"/>
</dbReference>
<dbReference type="PANTHER" id="PTHR32385">
    <property type="entry name" value="MANNOSYL PHOSPHORYLINOSITOL CERAMIDE SYNTHASE"/>
    <property type="match status" value="1"/>
</dbReference>
<dbReference type="InterPro" id="IPR007577">
    <property type="entry name" value="GlycoTrfase_DXD_sugar-bd_CS"/>
</dbReference>
<dbReference type="Gene3D" id="3.90.550.20">
    <property type="match status" value="1"/>
</dbReference>
<dbReference type="STRING" id="1319815.HMPREF0202_03008"/>
<dbReference type="SUPFAM" id="SSF53448">
    <property type="entry name" value="Nucleotide-diphospho-sugar transferases"/>
    <property type="match status" value="1"/>
</dbReference>